<evidence type="ECO:0000313" key="9">
    <source>
        <dbReference type="EMBL" id="GAW07229.1"/>
    </source>
</evidence>
<dbReference type="GO" id="GO:0016614">
    <property type="term" value="F:oxidoreductase activity, acting on CH-OH group of donors"/>
    <property type="evidence" value="ECO:0007669"/>
    <property type="project" value="InterPro"/>
</dbReference>
<evidence type="ECO:0000256" key="6">
    <source>
        <dbReference type="PIRSR" id="PIRSR000137-2"/>
    </source>
</evidence>
<reference evidence="9 10" key="1">
    <citation type="submission" date="2016-08" db="EMBL/GenBank/DDBJ databases">
        <authorList>
            <consortium name="Lentinula edodes genome sequencing consortium"/>
            <person name="Sakamoto Y."/>
            <person name="Nakade K."/>
            <person name="Sato S."/>
            <person name="Yoshida Y."/>
            <person name="Miyazaki K."/>
            <person name="Natsume S."/>
            <person name="Konno N."/>
        </authorList>
    </citation>
    <scope>NUCLEOTIDE SEQUENCE [LARGE SCALE GENOMIC DNA]</scope>
    <source>
        <strain evidence="9 10">NBRC 111202</strain>
    </source>
</reference>
<evidence type="ECO:0000259" key="7">
    <source>
        <dbReference type="Pfam" id="PF00732"/>
    </source>
</evidence>
<keyword evidence="4 6" id="KW-0274">FAD</keyword>
<feature type="domain" description="Glucose-methanol-choline oxidoreductase C-terminal" evidence="8">
    <location>
        <begin position="464"/>
        <end position="608"/>
    </location>
</feature>
<dbReference type="InterPro" id="IPR036188">
    <property type="entry name" value="FAD/NAD-bd_sf"/>
</dbReference>
<dbReference type="PANTHER" id="PTHR11552:SF147">
    <property type="entry name" value="CHOLINE DEHYDROGENASE, MITOCHONDRIAL"/>
    <property type="match status" value="1"/>
</dbReference>
<organism evidence="9 10">
    <name type="scientific">Lentinula edodes</name>
    <name type="common">Shiitake mushroom</name>
    <name type="synonym">Lentinus edodes</name>
    <dbReference type="NCBI Taxonomy" id="5353"/>
    <lineage>
        <taxon>Eukaryota</taxon>
        <taxon>Fungi</taxon>
        <taxon>Dikarya</taxon>
        <taxon>Basidiomycota</taxon>
        <taxon>Agaricomycotina</taxon>
        <taxon>Agaricomycetes</taxon>
        <taxon>Agaricomycetidae</taxon>
        <taxon>Agaricales</taxon>
        <taxon>Marasmiineae</taxon>
        <taxon>Omphalotaceae</taxon>
        <taxon>Lentinula</taxon>
    </lineage>
</organism>
<feature type="domain" description="Glucose-methanol-choline oxidoreductase N-terminal" evidence="7">
    <location>
        <begin position="43"/>
        <end position="356"/>
    </location>
</feature>
<evidence type="ECO:0000313" key="10">
    <source>
        <dbReference type="Proteomes" id="UP000188533"/>
    </source>
</evidence>
<dbReference type="Proteomes" id="UP000188533">
    <property type="component" value="Unassembled WGS sequence"/>
</dbReference>
<evidence type="ECO:0000256" key="4">
    <source>
        <dbReference type="ARBA" id="ARBA00022827"/>
    </source>
</evidence>
<dbReference type="InterPro" id="IPR012132">
    <property type="entry name" value="GMC_OxRdtase"/>
</dbReference>
<comment type="similarity">
    <text evidence="2">Belongs to the GMC oxidoreductase family.</text>
</comment>
<accession>A0A1Q3EJ88</accession>
<evidence type="ECO:0000259" key="8">
    <source>
        <dbReference type="Pfam" id="PF05199"/>
    </source>
</evidence>
<dbReference type="GO" id="GO:0050660">
    <property type="term" value="F:flavin adenine dinucleotide binding"/>
    <property type="evidence" value="ECO:0007669"/>
    <property type="project" value="InterPro"/>
</dbReference>
<keyword evidence="3" id="KW-0285">Flavoprotein</keyword>
<dbReference type="PIRSF" id="PIRSF000137">
    <property type="entry name" value="Alcohol_oxidase"/>
    <property type="match status" value="1"/>
</dbReference>
<dbReference type="Pfam" id="PF05199">
    <property type="entry name" value="GMC_oxred_C"/>
    <property type="match status" value="1"/>
</dbReference>
<dbReference type="EMBL" id="BDGU01000407">
    <property type="protein sequence ID" value="GAW07229.1"/>
    <property type="molecule type" value="Genomic_DNA"/>
</dbReference>
<name>A0A1Q3EJ88_LENED</name>
<dbReference type="STRING" id="5353.A0A1Q3EJ88"/>
<protein>
    <submittedName>
        <fullName evidence="9">Aryl-alcohol oxidase</fullName>
    </submittedName>
</protein>
<proteinExistence type="inferred from homology"/>
<dbReference type="Pfam" id="PF00732">
    <property type="entry name" value="GMC_oxred_N"/>
    <property type="match status" value="1"/>
</dbReference>
<dbReference type="InterPro" id="IPR000172">
    <property type="entry name" value="GMC_OxRdtase_N"/>
</dbReference>
<evidence type="ECO:0000256" key="1">
    <source>
        <dbReference type="ARBA" id="ARBA00001974"/>
    </source>
</evidence>
<evidence type="ECO:0000256" key="2">
    <source>
        <dbReference type="ARBA" id="ARBA00010790"/>
    </source>
</evidence>
<gene>
    <name evidence="9" type="ORF">LENED_009204</name>
</gene>
<feature type="active site" description="Proton acceptor" evidence="5">
    <location>
        <position position="599"/>
    </location>
</feature>
<evidence type="ECO:0000256" key="5">
    <source>
        <dbReference type="PIRSR" id="PIRSR000137-1"/>
    </source>
</evidence>
<evidence type="ECO:0000256" key="3">
    <source>
        <dbReference type="ARBA" id="ARBA00022630"/>
    </source>
</evidence>
<feature type="active site" description="Proton donor" evidence="5">
    <location>
        <position position="555"/>
    </location>
</feature>
<comment type="caution">
    <text evidence="9">The sequence shown here is derived from an EMBL/GenBank/DDBJ whole genome shotgun (WGS) entry which is preliminary data.</text>
</comment>
<dbReference type="Gene3D" id="3.30.560.10">
    <property type="entry name" value="Glucose Oxidase, domain 3"/>
    <property type="match status" value="1"/>
</dbReference>
<keyword evidence="10" id="KW-1185">Reference proteome</keyword>
<dbReference type="AlphaFoldDB" id="A0A1Q3EJ88"/>
<dbReference type="InterPro" id="IPR007867">
    <property type="entry name" value="GMC_OxRtase_C"/>
</dbReference>
<reference evidence="9 10" key="2">
    <citation type="submission" date="2017-02" db="EMBL/GenBank/DDBJ databases">
        <title>A genome survey and senescence transcriptome analysis in Lentinula edodes.</title>
        <authorList>
            <person name="Sakamoto Y."/>
            <person name="Nakade K."/>
            <person name="Sato S."/>
            <person name="Yoshida Y."/>
            <person name="Miyazaki K."/>
            <person name="Natsume S."/>
            <person name="Konno N."/>
        </authorList>
    </citation>
    <scope>NUCLEOTIDE SEQUENCE [LARGE SCALE GENOMIC DNA]</scope>
    <source>
        <strain evidence="9 10">NBRC 111202</strain>
    </source>
</reference>
<comment type="cofactor">
    <cofactor evidence="1 6">
        <name>FAD</name>
        <dbReference type="ChEBI" id="CHEBI:57692"/>
    </cofactor>
</comment>
<dbReference type="Gene3D" id="3.50.50.60">
    <property type="entry name" value="FAD/NAD(P)-binding domain"/>
    <property type="match status" value="1"/>
</dbReference>
<sequence length="621" mass="66782">MIIRCTQSLYTAATILLYLSTLVAISSAAIYDQYSDLPLGKEYDFIIAGGGTAGIALASRLSEDSAFNVLVLEAGTSSVGVFNITVPYFATRTVLQYDWNLTTTVQPGLGDRWLFFPRGFILGGSSSINGMFYTRGSSDDFNRFADTTGDDGWSWDSIQQYLALNEKLVPPAGNPNTTGEYNPNVHYYNGAVDVSLPSFSQSIDSKVLDAVDELGGIYSYNEDVNSGSPLGLGWLPRTIDSEGRRSSSVTAYLPDESKDNLDVLVNARVARVVPTSNTTLNSTTRYSFRTVEFTQDITNITLTQITASKEVIICGGVVGSPQILLNSGIGNSTTLLAAGITALVDLPSVGQNLSDQAFIANAFLASTTDTYDDINRNDTVSNEVLAEWMGEDGQGDFQGAGPLGDTFANQISYYRISEELTDEYGDFAAGATSPHLEIYPGNGYFIAPPTTGYYMSMTTVVVSPASRGSITINGSNPFTPPIIDPGYLTAKFDTVAMKEAFKIVYTFLNASVWDGYILEPPTGLPSIPDFFTMNATELDVQLESYIRNSTGSSAHPVGTVAMSAKDASYGALDPDLKVKGVDGLRVVDASAFPFVTCSHTQVPVYVFAERAAVLIKTSWQQ</sequence>
<feature type="binding site" evidence="6">
    <location>
        <position position="269"/>
    </location>
    <ligand>
        <name>FAD</name>
        <dbReference type="ChEBI" id="CHEBI:57692"/>
    </ligand>
</feature>
<dbReference type="PANTHER" id="PTHR11552">
    <property type="entry name" value="GLUCOSE-METHANOL-CHOLINE GMC OXIDOREDUCTASE"/>
    <property type="match status" value="1"/>
</dbReference>
<dbReference type="SUPFAM" id="SSF51905">
    <property type="entry name" value="FAD/NAD(P)-binding domain"/>
    <property type="match status" value="1"/>
</dbReference>
<dbReference type="SUPFAM" id="SSF54373">
    <property type="entry name" value="FAD-linked reductases, C-terminal domain"/>
    <property type="match status" value="1"/>
</dbReference>